<evidence type="ECO:0000313" key="3">
    <source>
        <dbReference type="Proteomes" id="UP000664073"/>
    </source>
</evidence>
<protein>
    <submittedName>
        <fullName evidence="2">Uncharacterized protein</fullName>
    </submittedName>
</protein>
<evidence type="ECO:0000313" key="2">
    <source>
        <dbReference type="EMBL" id="MBO1323870.1"/>
    </source>
</evidence>
<name>A0A939HGC2_9PROT</name>
<gene>
    <name evidence="2" type="ORF">J2D77_01710</name>
</gene>
<reference evidence="2" key="1">
    <citation type="submission" date="2021-03" db="EMBL/GenBank/DDBJ databases">
        <title>The complete genome sequence of Acetobacter sp. TBRC 12339.</title>
        <authorList>
            <person name="Charoenyingcharoen P."/>
            <person name="Yukphan P."/>
        </authorList>
    </citation>
    <scope>NUCLEOTIDE SEQUENCE</scope>
    <source>
        <strain evidence="2">TBRC 12339</strain>
    </source>
</reference>
<sequence>MMYEVASAQGETSARQRMRWQVSTLRQRLDPQGAGVFMITSWKDRTLHVVDESRGRESSMPVPGQQELTLPGQHPATGTYARLGSSTVAGEGCTLWRTTDTDGRQTDACYTADGLLLQVVQNGQVRVRALSVSRAAQPDSVFAIPAGLKSEGPAHP</sequence>
<dbReference type="AlphaFoldDB" id="A0A939HGC2"/>
<keyword evidence="3" id="KW-1185">Reference proteome</keyword>
<proteinExistence type="predicted"/>
<evidence type="ECO:0000256" key="1">
    <source>
        <dbReference type="SAM" id="MobiDB-lite"/>
    </source>
</evidence>
<dbReference type="Proteomes" id="UP000664073">
    <property type="component" value="Unassembled WGS sequence"/>
</dbReference>
<accession>A0A939HGC2</accession>
<organism evidence="2 3">
    <name type="scientific">Acetobacter garciniae</name>
    <dbReference type="NCBI Taxonomy" id="2817435"/>
    <lineage>
        <taxon>Bacteria</taxon>
        <taxon>Pseudomonadati</taxon>
        <taxon>Pseudomonadota</taxon>
        <taxon>Alphaproteobacteria</taxon>
        <taxon>Acetobacterales</taxon>
        <taxon>Acetobacteraceae</taxon>
        <taxon>Acetobacter</taxon>
    </lineage>
</organism>
<comment type="caution">
    <text evidence="2">The sequence shown here is derived from an EMBL/GenBank/DDBJ whole genome shotgun (WGS) entry which is preliminary data.</text>
</comment>
<dbReference type="EMBL" id="JAFVMH010000001">
    <property type="protein sequence ID" value="MBO1323870.1"/>
    <property type="molecule type" value="Genomic_DNA"/>
</dbReference>
<feature type="region of interest" description="Disordered" evidence="1">
    <location>
        <begin position="54"/>
        <end position="75"/>
    </location>
</feature>